<evidence type="ECO:0000313" key="1">
    <source>
        <dbReference type="EMBL" id="SVD61566.1"/>
    </source>
</evidence>
<proteinExistence type="predicted"/>
<sequence length="29" mass="3173">MPQMDLYPDTGSKSKVIASSGSFQIELLE</sequence>
<gene>
    <name evidence="1" type="ORF">METZ01_LOCUS414420</name>
</gene>
<accession>A0A382WRV0</accession>
<dbReference type="AlphaFoldDB" id="A0A382WRV0"/>
<reference evidence="1" key="1">
    <citation type="submission" date="2018-05" db="EMBL/GenBank/DDBJ databases">
        <authorList>
            <person name="Lanie J.A."/>
            <person name="Ng W.-L."/>
            <person name="Kazmierczak K.M."/>
            <person name="Andrzejewski T.M."/>
            <person name="Davidsen T.M."/>
            <person name="Wayne K.J."/>
            <person name="Tettelin H."/>
            <person name="Glass J.I."/>
            <person name="Rusch D."/>
            <person name="Podicherti R."/>
            <person name="Tsui H.-C.T."/>
            <person name="Winkler M.E."/>
        </authorList>
    </citation>
    <scope>NUCLEOTIDE SEQUENCE</scope>
</reference>
<name>A0A382WRV0_9ZZZZ</name>
<organism evidence="1">
    <name type="scientific">marine metagenome</name>
    <dbReference type="NCBI Taxonomy" id="408172"/>
    <lineage>
        <taxon>unclassified sequences</taxon>
        <taxon>metagenomes</taxon>
        <taxon>ecological metagenomes</taxon>
    </lineage>
</organism>
<feature type="non-terminal residue" evidence="1">
    <location>
        <position position="29"/>
    </location>
</feature>
<protein>
    <submittedName>
        <fullName evidence="1">Uncharacterized protein</fullName>
    </submittedName>
</protein>
<dbReference type="EMBL" id="UINC01162034">
    <property type="protein sequence ID" value="SVD61566.1"/>
    <property type="molecule type" value="Genomic_DNA"/>
</dbReference>